<sequence>MRMPDGYDVGQLTSLEFIDRAQDLVFYGRTGRGKTHLATALGVKAIEEGRAVRFC</sequence>
<organism evidence="2 3">
    <name type="scientific">Bifidobacterium pseudolongum</name>
    <dbReference type="NCBI Taxonomy" id="1694"/>
    <lineage>
        <taxon>Bacteria</taxon>
        <taxon>Bacillati</taxon>
        <taxon>Actinomycetota</taxon>
        <taxon>Actinomycetes</taxon>
        <taxon>Bifidobacteriales</taxon>
        <taxon>Bifidobacteriaceae</taxon>
        <taxon>Bifidobacterium</taxon>
    </lineage>
</organism>
<dbReference type="SUPFAM" id="SSF52540">
    <property type="entry name" value="P-loop containing nucleoside triphosphate hydrolases"/>
    <property type="match status" value="1"/>
</dbReference>
<reference evidence="2 3" key="1">
    <citation type="submission" date="2019-04" db="EMBL/GenBank/DDBJ databases">
        <title>Microbes associate with the intestines of laboratory mice.</title>
        <authorList>
            <person name="Navarre W."/>
            <person name="Wong E."/>
            <person name="Huang K.C."/>
            <person name="Tropini C."/>
            <person name="Ng K."/>
            <person name="Yu B."/>
        </authorList>
    </citation>
    <scope>NUCLEOTIDE SEQUENCE [LARGE SCALE GENOMIC DNA]</scope>
    <source>
        <strain evidence="2 3">NM87_A27A</strain>
    </source>
</reference>
<dbReference type="Proteomes" id="UP000306798">
    <property type="component" value="Unassembled WGS sequence"/>
</dbReference>
<comment type="caution">
    <text evidence="2">The sequence shown here is derived from an EMBL/GenBank/DDBJ whole genome shotgun (WGS) entry which is preliminary data.</text>
</comment>
<dbReference type="InterPro" id="IPR027417">
    <property type="entry name" value="P-loop_NTPase"/>
</dbReference>
<name>A0A4S4F753_9BIFI</name>
<dbReference type="GO" id="GO:0005524">
    <property type="term" value="F:ATP binding"/>
    <property type="evidence" value="ECO:0007669"/>
    <property type="project" value="InterPro"/>
</dbReference>
<dbReference type="AlphaFoldDB" id="A0A4S4F753"/>
<feature type="domain" description="IstB-like ATP-binding" evidence="1">
    <location>
        <begin position="8"/>
        <end position="54"/>
    </location>
</feature>
<evidence type="ECO:0000313" key="2">
    <source>
        <dbReference type="EMBL" id="THG25661.1"/>
    </source>
</evidence>
<proteinExistence type="predicted"/>
<evidence type="ECO:0000259" key="1">
    <source>
        <dbReference type="Pfam" id="PF01695"/>
    </source>
</evidence>
<gene>
    <name evidence="2" type="ORF">E5991_05030</name>
</gene>
<dbReference type="Pfam" id="PF01695">
    <property type="entry name" value="IstB_IS21"/>
    <property type="match status" value="1"/>
</dbReference>
<dbReference type="InterPro" id="IPR002611">
    <property type="entry name" value="IstB_ATP-bd"/>
</dbReference>
<evidence type="ECO:0000313" key="3">
    <source>
        <dbReference type="Proteomes" id="UP000306798"/>
    </source>
</evidence>
<dbReference type="Gene3D" id="3.40.50.300">
    <property type="entry name" value="P-loop containing nucleotide triphosphate hydrolases"/>
    <property type="match status" value="1"/>
</dbReference>
<accession>A0A4S4F753</accession>
<protein>
    <recommendedName>
        <fullName evidence="1">IstB-like ATP-binding domain-containing protein</fullName>
    </recommendedName>
</protein>
<dbReference type="EMBL" id="SSTF01000013">
    <property type="protein sequence ID" value="THG25661.1"/>
    <property type="molecule type" value="Genomic_DNA"/>
</dbReference>